<dbReference type="Pfam" id="PF00691">
    <property type="entry name" value="OmpA"/>
    <property type="match status" value="1"/>
</dbReference>
<dbReference type="InterPro" id="IPR006665">
    <property type="entry name" value="OmpA-like"/>
</dbReference>
<feature type="chain" id="PRO_5011676716" evidence="3">
    <location>
        <begin position="23"/>
        <end position="262"/>
    </location>
</feature>
<evidence type="ECO:0000313" key="6">
    <source>
        <dbReference type="Proteomes" id="UP000199031"/>
    </source>
</evidence>
<organism evidence="5 6">
    <name type="scientific">Parafilimonas terrae</name>
    <dbReference type="NCBI Taxonomy" id="1465490"/>
    <lineage>
        <taxon>Bacteria</taxon>
        <taxon>Pseudomonadati</taxon>
        <taxon>Bacteroidota</taxon>
        <taxon>Chitinophagia</taxon>
        <taxon>Chitinophagales</taxon>
        <taxon>Chitinophagaceae</taxon>
        <taxon>Parafilimonas</taxon>
    </lineage>
</organism>
<dbReference type="STRING" id="1465490.SAMN05444277_11656"/>
<evidence type="ECO:0000256" key="2">
    <source>
        <dbReference type="SAM" id="Coils"/>
    </source>
</evidence>
<dbReference type="RefSeq" id="WP_090662656.1">
    <property type="nucleotide sequence ID" value="NZ_FOXQ01000016.1"/>
</dbReference>
<feature type="domain" description="OmpA-like" evidence="4">
    <location>
        <begin position="132"/>
        <end position="253"/>
    </location>
</feature>
<dbReference type="InterPro" id="IPR050330">
    <property type="entry name" value="Bact_OuterMem_StrucFunc"/>
</dbReference>
<dbReference type="PANTHER" id="PTHR30329">
    <property type="entry name" value="STATOR ELEMENT OF FLAGELLAR MOTOR COMPLEX"/>
    <property type="match status" value="1"/>
</dbReference>
<dbReference type="GO" id="GO:0016020">
    <property type="term" value="C:membrane"/>
    <property type="evidence" value="ECO:0007669"/>
    <property type="project" value="UniProtKB-UniRule"/>
</dbReference>
<dbReference type="PROSITE" id="PS51123">
    <property type="entry name" value="OMPA_2"/>
    <property type="match status" value="1"/>
</dbReference>
<dbReference type="OrthoDB" id="9815217at2"/>
<dbReference type="InterPro" id="IPR036737">
    <property type="entry name" value="OmpA-like_sf"/>
</dbReference>
<dbReference type="CDD" id="cd07185">
    <property type="entry name" value="OmpA_C-like"/>
    <property type="match status" value="1"/>
</dbReference>
<proteinExistence type="predicted"/>
<dbReference type="PANTHER" id="PTHR30329:SF21">
    <property type="entry name" value="LIPOPROTEIN YIAD-RELATED"/>
    <property type="match status" value="1"/>
</dbReference>
<protein>
    <submittedName>
        <fullName evidence="5">Chemotaxis protein MotB</fullName>
    </submittedName>
</protein>
<sequence length="262" mass="29008">MKRKFSGLLALAIILLLSSCVAKRKLLDAQMQYRTLQNDSSLMASKIAAQQASINKLQADIDALNKQNNQLSTDASNKVNSLQQNLQAQQKRLQDLQNLLDQQRKATSELKNKMINALVGYSDSDLTVTQKNGKVYVSLSEKFLFPSGSAVVNPAGKEALSKLANVLTANPDIAVTIEGHTDSIPIRMKFEDNWALSTARATSVVRILVNDYKVDPTKIIASGHAWFDPVDTNSTPEGRARNRRTEIILTPNLDQIYKLLEQ</sequence>
<evidence type="ECO:0000259" key="4">
    <source>
        <dbReference type="PROSITE" id="PS51123"/>
    </source>
</evidence>
<dbReference type="AlphaFoldDB" id="A0A1I5Z528"/>
<dbReference type="Proteomes" id="UP000199031">
    <property type="component" value="Unassembled WGS sequence"/>
</dbReference>
<dbReference type="PROSITE" id="PS51257">
    <property type="entry name" value="PROKAR_LIPOPROTEIN"/>
    <property type="match status" value="1"/>
</dbReference>
<feature type="signal peptide" evidence="3">
    <location>
        <begin position="1"/>
        <end position="22"/>
    </location>
</feature>
<evidence type="ECO:0000256" key="1">
    <source>
        <dbReference type="PROSITE-ProRule" id="PRU00473"/>
    </source>
</evidence>
<gene>
    <name evidence="5" type="ORF">SAMN05444277_11656</name>
</gene>
<dbReference type="EMBL" id="FOXQ01000016">
    <property type="protein sequence ID" value="SFQ51207.1"/>
    <property type="molecule type" value="Genomic_DNA"/>
</dbReference>
<name>A0A1I5Z528_9BACT</name>
<keyword evidence="3" id="KW-0732">Signal</keyword>
<reference evidence="5 6" key="1">
    <citation type="submission" date="2016-10" db="EMBL/GenBank/DDBJ databases">
        <authorList>
            <person name="de Groot N.N."/>
        </authorList>
    </citation>
    <scope>NUCLEOTIDE SEQUENCE [LARGE SCALE GENOMIC DNA]</scope>
    <source>
        <strain evidence="5 6">DSM 28286</strain>
    </source>
</reference>
<keyword evidence="6" id="KW-1185">Reference proteome</keyword>
<evidence type="ECO:0000313" key="5">
    <source>
        <dbReference type="EMBL" id="SFQ51207.1"/>
    </source>
</evidence>
<evidence type="ECO:0000256" key="3">
    <source>
        <dbReference type="SAM" id="SignalP"/>
    </source>
</evidence>
<feature type="coiled-coil region" evidence="2">
    <location>
        <begin position="47"/>
        <end position="116"/>
    </location>
</feature>
<dbReference type="Gene3D" id="3.30.1330.60">
    <property type="entry name" value="OmpA-like domain"/>
    <property type="match status" value="1"/>
</dbReference>
<accession>A0A1I5Z528</accession>
<dbReference type="SUPFAM" id="SSF103088">
    <property type="entry name" value="OmpA-like"/>
    <property type="match status" value="1"/>
</dbReference>
<keyword evidence="2" id="KW-0175">Coiled coil</keyword>
<keyword evidence="1" id="KW-0472">Membrane</keyword>